<evidence type="ECO:0000313" key="4">
    <source>
        <dbReference type="EMBL" id="RWX56237.1"/>
    </source>
</evidence>
<dbReference type="PROSITE" id="PS50075">
    <property type="entry name" value="CARRIER"/>
    <property type="match status" value="1"/>
</dbReference>
<evidence type="ECO:0000256" key="1">
    <source>
        <dbReference type="ARBA" id="ARBA00006432"/>
    </source>
</evidence>
<feature type="domain" description="Carrier" evidence="3">
    <location>
        <begin position="14"/>
        <end position="95"/>
    </location>
</feature>
<dbReference type="GO" id="GO:0016874">
    <property type="term" value="F:ligase activity"/>
    <property type="evidence" value="ECO:0007669"/>
    <property type="project" value="UniProtKB-KW"/>
</dbReference>
<dbReference type="SMART" id="SM00563">
    <property type="entry name" value="PlsC"/>
    <property type="match status" value="1"/>
</dbReference>
<keyword evidence="5" id="KW-1185">Reference proteome</keyword>
<dbReference type="CDD" id="cd05931">
    <property type="entry name" value="FAAL"/>
    <property type="match status" value="1"/>
</dbReference>
<dbReference type="InterPro" id="IPR036736">
    <property type="entry name" value="ACP-like_sf"/>
</dbReference>
<proteinExistence type="inferred from homology"/>
<dbReference type="EMBL" id="RJLM01000002">
    <property type="protein sequence ID" value="RWX56237.1"/>
    <property type="molecule type" value="Genomic_DNA"/>
</dbReference>
<dbReference type="InterPro" id="IPR042099">
    <property type="entry name" value="ANL_N_sf"/>
</dbReference>
<comment type="caution">
    <text evidence="4">The sequence shown here is derived from an EMBL/GenBank/DDBJ whole genome shotgun (WGS) entry which is preliminary data.</text>
</comment>
<dbReference type="GO" id="GO:0006633">
    <property type="term" value="P:fatty acid biosynthetic process"/>
    <property type="evidence" value="ECO:0007669"/>
    <property type="project" value="TreeGrafter"/>
</dbReference>
<gene>
    <name evidence="4" type="ORF">EDI28_08125</name>
</gene>
<dbReference type="PROSITE" id="PS00455">
    <property type="entry name" value="AMP_BINDING"/>
    <property type="match status" value="1"/>
</dbReference>
<reference evidence="4 5" key="1">
    <citation type="submission" date="2018-11" db="EMBL/GenBank/DDBJ databases">
        <title>Photobacterium sp. BEI247 sp. nov., a marine bacterium isolated from Yongle Blue Hole in the South China Sea.</title>
        <authorList>
            <person name="Wang X."/>
        </authorList>
    </citation>
    <scope>NUCLEOTIDE SEQUENCE [LARGE SCALE GENOMIC DNA]</scope>
    <source>
        <strain evidence="5">BEI247</strain>
    </source>
</reference>
<dbReference type="InterPro" id="IPR040097">
    <property type="entry name" value="FAAL/FAAC"/>
</dbReference>
<evidence type="ECO:0000256" key="2">
    <source>
        <dbReference type="ARBA" id="ARBA00022598"/>
    </source>
</evidence>
<dbReference type="OrthoDB" id="9757559at2"/>
<sequence>MSGNTQRQFGDTPEQTAELVLQLVKDLVDELRQGQQPDVPLQLDCRFDQDLGFDSLARAELILRTEKQFSVALPDQTLASIETPRDLVRELLQATQLGSTPVSEQLIEQIQLDIVESAPEHVHSLQQVLDWHVNAHPDRPHLYVYQNADQVTEISYRTVREKALQIANGLIEQDIAPGECVAIMLPTSSDYFYCFFGILYARAIPVPIYPPARPSQIEDHLKRHANILQNAEARLLITVPEAKPLSQLLRLQVPSIKAVVAVSEIMQAPMPPDVGVASTSDIAFLQYTSGSTGIPKGVALTHANLLANIRAMGKVVKASSSDVFVSWLPVYHDMGLIGTWFGSLYYASPLVIMSPLLFLSKPQRWLWAIHRHGGTVSPAPNFAYELCINKIDESELEGLDLSCWRLAWNGAEPVSPSTIERFTERFSKYGFRPETMSPVYGLAESTVGLTFPTEIRRPRIERVKREPMTRFGRAEAASSDDPDAMQVIGLGQPLPGHQIRIMGDLGQELPEREEGELEFKGPSATTGYYHDPEKTKALYHGDWLNTGDRAFTIGGELFLTGRSKDIIIRAGRNIYPHELEEAVSNVPGIRKGCVAAFASHDSRSGTERLIVLAESRETDTTKHQQLKHQINNLALDLLGSPPDDVVIGLPHTVPKTSSGKIRRAACKDLYEQDSLDIRQRAVWWQALRLMTAGIAPQFRRYWRTGLDIGYAAYMWLMMGILAPSVWSLVAIVPNRDWCWAITRAGARALIKLTGTKLTIKGEEHLPDNDTPCILVANHASYLDGLVMVAATHLKCRFVAKSELKNNLFARIFLSKLDTEFVERFDVEKGILDAKRIADSANSSQPLFFFPEGTLYRMAGLHEFHMGAFIAAADAGLPVLPVTLCGTRSKLRNRSLFPRRGDISVTISPLKHPQGNDWNAALQLRDEARADILRYCGEPDLAHTPPVR</sequence>
<dbReference type="RefSeq" id="WP_128783324.1">
    <property type="nucleotide sequence ID" value="NZ_RJLM01000002.1"/>
</dbReference>
<dbReference type="GO" id="GO:0016746">
    <property type="term" value="F:acyltransferase activity"/>
    <property type="evidence" value="ECO:0007669"/>
    <property type="project" value="UniProtKB-KW"/>
</dbReference>
<organism evidence="4 5">
    <name type="scientific">Photobacterium chitinilyticum</name>
    <dbReference type="NCBI Taxonomy" id="2485123"/>
    <lineage>
        <taxon>Bacteria</taxon>
        <taxon>Pseudomonadati</taxon>
        <taxon>Pseudomonadota</taxon>
        <taxon>Gammaproteobacteria</taxon>
        <taxon>Vibrionales</taxon>
        <taxon>Vibrionaceae</taxon>
        <taxon>Photobacterium</taxon>
    </lineage>
</organism>
<dbReference type="SUPFAM" id="SSF56801">
    <property type="entry name" value="Acetyl-CoA synthetase-like"/>
    <property type="match status" value="1"/>
</dbReference>
<dbReference type="PANTHER" id="PTHR22754:SF32">
    <property type="entry name" value="DISCO-INTERACTING PROTEIN 2"/>
    <property type="match status" value="1"/>
</dbReference>
<dbReference type="Pfam" id="PF01553">
    <property type="entry name" value="Acyltransferase"/>
    <property type="match status" value="1"/>
</dbReference>
<dbReference type="Gene3D" id="3.40.50.12780">
    <property type="entry name" value="N-terminal domain of ligase-like"/>
    <property type="match status" value="1"/>
</dbReference>
<dbReference type="GO" id="GO:0005886">
    <property type="term" value="C:plasma membrane"/>
    <property type="evidence" value="ECO:0007669"/>
    <property type="project" value="TreeGrafter"/>
</dbReference>
<dbReference type="GO" id="GO:0071766">
    <property type="term" value="P:Actinobacterium-type cell wall biogenesis"/>
    <property type="evidence" value="ECO:0007669"/>
    <property type="project" value="UniProtKB-ARBA"/>
</dbReference>
<dbReference type="Pfam" id="PF00550">
    <property type="entry name" value="PP-binding"/>
    <property type="match status" value="1"/>
</dbReference>
<accession>A0A3S4TN56</accession>
<dbReference type="AlphaFoldDB" id="A0A3S4TN56"/>
<comment type="similarity">
    <text evidence="1">Belongs to the ATP-dependent AMP-binding enzyme family.</text>
</comment>
<dbReference type="InterPro" id="IPR002123">
    <property type="entry name" value="Plipid/glycerol_acylTrfase"/>
</dbReference>
<dbReference type="InterPro" id="IPR009081">
    <property type="entry name" value="PP-bd_ACP"/>
</dbReference>
<protein>
    <submittedName>
        <fullName evidence="4">Acyl-phosphate glycerol 3-phosphate acyltransferase</fullName>
    </submittedName>
</protein>
<dbReference type="Pfam" id="PF00501">
    <property type="entry name" value="AMP-binding"/>
    <property type="match status" value="1"/>
</dbReference>
<dbReference type="InterPro" id="IPR020845">
    <property type="entry name" value="AMP-binding_CS"/>
</dbReference>
<keyword evidence="4" id="KW-0012">Acyltransferase</keyword>
<dbReference type="SUPFAM" id="SSF47336">
    <property type="entry name" value="ACP-like"/>
    <property type="match status" value="1"/>
</dbReference>
<keyword evidence="2" id="KW-0436">Ligase</keyword>
<dbReference type="FunFam" id="3.40.50.12780:FF:000013">
    <property type="entry name" value="Long-chain-fatty-acid--AMP ligase FadD32"/>
    <property type="match status" value="1"/>
</dbReference>
<dbReference type="PANTHER" id="PTHR22754">
    <property type="entry name" value="DISCO-INTERACTING PROTEIN 2 DIP2 -RELATED"/>
    <property type="match status" value="1"/>
</dbReference>
<evidence type="ECO:0000313" key="5">
    <source>
        <dbReference type="Proteomes" id="UP000287563"/>
    </source>
</evidence>
<name>A0A3S4TN56_9GAMM</name>
<keyword evidence="4" id="KW-0808">Transferase</keyword>
<dbReference type="InterPro" id="IPR045851">
    <property type="entry name" value="AMP-bd_C_sf"/>
</dbReference>
<dbReference type="Gene3D" id="1.10.1200.10">
    <property type="entry name" value="ACP-like"/>
    <property type="match status" value="1"/>
</dbReference>
<evidence type="ECO:0000259" key="3">
    <source>
        <dbReference type="PROSITE" id="PS50075"/>
    </source>
</evidence>
<dbReference type="Gene3D" id="3.30.300.30">
    <property type="match status" value="1"/>
</dbReference>
<dbReference type="Proteomes" id="UP000287563">
    <property type="component" value="Unassembled WGS sequence"/>
</dbReference>
<dbReference type="CDD" id="cd07989">
    <property type="entry name" value="LPLAT_AGPAT-like"/>
    <property type="match status" value="1"/>
</dbReference>
<dbReference type="SUPFAM" id="SSF69593">
    <property type="entry name" value="Glycerol-3-phosphate (1)-acyltransferase"/>
    <property type="match status" value="1"/>
</dbReference>
<dbReference type="GO" id="GO:0070566">
    <property type="term" value="F:adenylyltransferase activity"/>
    <property type="evidence" value="ECO:0007669"/>
    <property type="project" value="TreeGrafter"/>
</dbReference>
<dbReference type="InterPro" id="IPR000873">
    <property type="entry name" value="AMP-dep_synth/lig_dom"/>
</dbReference>